<dbReference type="InterPro" id="IPR002182">
    <property type="entry name" value="NB-ARC"/>
</dbReference>
<dbReference type="AlphaFoldDB" id="A0A0E0L4Y9"/>
<sequence length="955" mass="110773">MSMSRSQLMEMFISAAIGDVISRSMSFMIRKYCNCNQATAEENLQRLWQLLMRVSTIVEEAEGRHVRNQGMLQQLKILRDEMFKGCYLLDNFRYRAIQDKAKDDEVRHSFALSRFNPAKRLHFPTSKPQQTVFSGGEVEDLQKMVHRLEILIADMKEFNAFLVQYRPMYRQPYSTHLFLDKFLATDGTTWWFKSWCLPIIGPRHIGKSTLVEHVCIDERVRNHFSLILFYSGNSMKDETPTTLRDNFIVKHRGNAFHKRLLLVIELSRYADEEKWRLYSSELRMPHGTKIIITSRSENITSFGTTRPLRLRPLTCEAFWYFKVRIFGSIDPEEHVKLASIAMEIAKEMEGSFMHGNVFAGLLRTNFNAQFWYRVLAWTREHIPNNLTLYSEYPDDVTMNHPAHIKGILQPIRHFCMYKPYPKGSLEDDVLDTTVQDMLCGKAKARSNSEILQTPQQPPAKLHFSALISASMLLTTFFREGLLMELLSAILGDLVSRSITFMIDRYPKQQASVDENLQRLHHLLLRIRTVVEEAEGRNVTNNGMIRQLELLREQMFRGHCVLDAFRFRDEEGDEVTPPFALSKFNRAKRIRFSDSSSSSSSNTPIQARSTNDLHQTVTSLERINGDTKEFVVFLMSYPPVYRQPYSTYLYLDGCMFSRHMERENSISFLLQTEPLAAEIVQVLPVVGPALVGKSTLVEHICSDQRVRDHFSLILYYSGDDLRYEKAETFSEICQTKHRNESNDAVDGRLLLIIELLGDVDERTLKKIHSSFRKQMTREIKIMITSRSEKIIRLGATQDLRLNFLPFEAYWYFFKVLAFGATDPEQHPKLASMAMEIATVLRGCFLCAHIGGALLKANFNSQFWSRFVAFVREYRDEFHSIVSCDCQENVGSTEDHPKFGWAIVRPKPAKYFLLRDSYQKAFVEDDGPKITLVDLLSGRVRRRGKFEVLVWKSRIPP</sequence>
<dbReference type="Gramene" id="OPUNC05G21210.1">
    <property type="protein sequence ID" value="OPUNC05G21210.1"/>
    <property type="gene ID" value="OPUNC05G21210"/>
</dbReference>
<keyword evidence="3" id="KW-1185">Reference proteome</keyword>
<name>A0A0E0L4Y9_ORYPU</name>
<dbReference type="STRING" id="4537.A0A0E0L4Y9"/>
<evidence type="ECO:0000259" key="1">
    <source>
        <dbReference type="Pfam" id="PF00931"/>
    </source>
</evidence>
<dbReference type="Pfam" id="PF00931">
    <property type="entry name" value="NB-ARC"/>
    <property type="match status" value="1"/>
</dbReference>
<organism evidence="2">
    <name type="scientific">Oryza punctata</name>
    <name type="common">Red rice</name>
    <dbReference type="NCBI Taxonomy" id="4537"/>
    <lineage>
        <taxon>Eukaryota</taxon>
        <taxon>Viridiplantae</taxon>
        <taxon>Streptophyta</taxon>
        <taxon>Embryophyta</taxon>
        <taxon>Tracheophyta</taxon>
        <taxon>Spermatophyta</taxon>
        <taxon>Magnoliopsida</taxon>
        <taxon>Liliopsida</taxon>
        <taxon>Poales</taxon>
        <taxon>Poaceae</taxon>
        <taxon>BOP clade</taxon>
        <taxon>Oryzoideae</taxon>
        <taxon>Oryzeae</taxon>
        <taxon>Oryzinae</taxon>
        <taxon>Oryza</taxon>
    </lineage>
</organism>
<evidence type="ECO:0000313" key="3">
    <source>
        <dbReference type="Proteomes" id="UP000026962"/>
    </source>
</evidence>
<dbReference type="eggNOG" id="KOG4658">
    <property type="taxonomic scope" value="Eukaryota"/>
</dbReference>
<dbReference type="InterPro" id="IPR027417">
    <property type="entry name" value="P-loop_NTPase"/>
</dbReference>
<accession>A0A0E0L4Y9</accession>
<reference evidence="2" key="2">
    <citation type="submission" date="2018-05" db="EMBL/GenBank/DDBJ databases">
        <title>OpunRS2 (Oryza punctata Reference Sequence Version 2).</title>
        <authorList>
            <person name="Zhang J."/>
            <person name="Kudrna D."/>
            <person name="Lee S."/>
            <person name="Talag J."/>
            <person name="Welchert J."/>
            <person name="Wing R.A."/>
        </authorList>
    </citation>
    <scope>NUCLEOTIDE SEQUENCE [LARGE SCALE GENOMIC DNA]</scope>
</reference>
<dbReference type="OMA" id="HMERENS"/>
<dbReference type="PANTHER" id="PTHR33377:SF115">
    <property type="entry name" value="OS05G0533301 PROTEIN"/>
    <property type="match status" value="1"/>
</dbReference>
<dbReference type="SUPFAM" id="SSF52540">
    <property type="entry name" value="P-loop containing nucleoside triphosphate hydrolases"/>
    <property type="match status" value="2"/>
</dbReference>
<dbReference type="HOGENOM" id="CLU_001090_1_1_1"/>
<dbReference type="PANTHER" id="PTHR33377">
    <property type="entry name" value="OS10G0134700 PROTEIN-RELATED"/>
    <property type="match status" value="1"/>
</dbReference>
<feature type="domain" description="NB-ARC" evidence="1">
    <location>
        <begin position="678"/>
        <end position="819"/>
    </location>
</feature>
<protein>
    <recommendedName>
        <fullName evidence="1">NB-ARC domain-containing protein</fullName>
    </recommendedName>
</protein>
<proteinExistence type="predicted"/>
<dbReference type="Gene3D" id="3.40.50.300">
    <property type="entry name" value="P-loop containing nucleotide triphosphate hydrolases"/>
    <property type="match status" value="1"/>
</dbReference>
<dbReference type="Proteomes" id="UP000026962">
    <property type="component" value="Chromosome 5"/>
</dbReference>
<reference evidence="2" key="1">
    <citation type="submission" date="2015-04" db="UniProtKB">
        <authorList>
            <consortium name="EnsemblPlants"/>
        </authorList>
    </citation>
    <scope>IDENTIFICATION</scope>
</reference>
<dbReference type="GO" id="GO:0043531">
    <property type="term" value="F:ADP binding"/>
    <property type="evidence" value="ECO:0007669"/>
    <property type="project" value="InterPro"/>
</dbReference>
<evidence type="ECO:0000313" key="2">
    <source>
        <dbReference type="EnsemblPlants" id="OPUNC05G21210.1"/>
    </source>
</evidence>
<dbReference type="EnsemblPlants" id="OPUNC05G21210.1">
    <property type="protein sequence ID" value="OPUNC05G21210.1"/>
    <property type="gene ID" value="OPUNC05G21210"/>
</dbReference>